<comment type="caution">
    <text evidence="7">The sequence shown here is derived from an EMBL/GenBank/DDBJ whole genome shotgun (WGS) entry which is preliminary data.</text>
</comment>
<dbReference type="PROSITE" id="PS00216">
    <property type="entry name" value="SUGAR_TRANSPORT_1"/>
    <property type="match status" value="1"/>
</dbReference>
<evidence type="ECO:0000313" key="7">
    <source>
        <dbReference type="EMBL" id="MDA0159750.1"/>
    </source>
</evidence>
<feature type="transmembrane region" description="Helical" evidence="5">
    <location>
        <begin position="12"/>
        <end position="39"/>
    </location>
</feature>
<evidence type="ECO:0000313" key="8">
    <source>
        <dbReference type="Proteomes" id="UP001149140"/>
    </source>
</evidence>
<gene>
    <name evidence="7" type="ORF">OM076_05710</name>
</gene>
<keyword evidence="3 5" id="KW-1133">Transmembrane helix</keyword>
<evidence type="ECO:0000256" key="3">
    <source>
        <dbReference type="ARBA" id="ARBA00022989"/>
    </source>
</evidence>
<evidence type="ECO:0000259" key="6">
    <source>
        <dbReference type="PROSITE" id="PS50850"/>
    </source>
</evidence>
<feature type="transmembrane region" description="Helical" evidence="5">
    <location>
        <begin position="45"/>
        <end position="64"/>
    </location>
</feature>
<feature type="domain" description="Major facilitator superfamily (MFS) profile" evidence="6">
    <location>
        <begin position="11"/>
        <end position="399"/>
    </location>
</feature>
<comment type="subcellular location">
    <subcellularLocation>
        <location evidence="1">Cell membrane</location>
        <topology evidence="1">Multi-pass membrane protein</topology>
    </subcellularLocation>
</comment>
<protein>
    <submittedName>
        <fullName evidence="7">MFS transporter</fullName>
    </submittedName>
</protein>
<feature type="transmembrane region" description="Helical" evidence="5">
    <location>
        <begin position="76"/>
        <end position="97"/>
    </location>
</feature>
<feature type="transmembrane region" description="Helical" evidence="5">
    <location>
        <begin position="136"/>
        <end position="159"/>
    </location>
</feature>
<dbReference type="InterPro" id="IPR020846">
    <property type="entry name" value="MFS_dom"/>
</dbReference>
<keyword evidence="4 5" id="KW-0472">Membrane</keyword>
<evidence type="ECO:0000256" key="2">
    <source>
        <dbReference type="ARBA" id="ARBA00022692"/>
    </source>
</evidence>
<dbReference type="Gene3D" id="1.20.1250.20">
    <property type="entry name" value="MFS general substrate transporter like domains"/>
    <property type="match status" value="1"/>
</dbReference>
<dbReference type="InterPro" id="IPR005829">
    <property type="entry name" value="Sugar_transporter_CS"/>
</dbReference>
<feature type="transmembrane region" description="Helical" evidence="5">
    <location>
        <begin position="171"/>
        <end position="190"/>
    </location>
</feature>
<dbReference type="EMBL" id="JAPDOD010000003">
    <property type="protein sequence ID" value="MDA0159750.1"/>
    <property type="molecule type" value="Genomic_DNA"/>
</dbReference>
<dbReference type="Proteomes" id="UP001149140">
    <property type="component" value="Unassembled WGS sequence"/>
</dbReference>
<dbReference type="PROSITE" id="PS50850">
    <property type="entry name" value="MFS"/>
    <property type="match status" value="1"/>
</dbReference>
<accession>A0A9X3RYK3</accession>
<feature type="transmembrane region" description="Helical" evidence="5">
    <location>
        <begin position="348"/>
        <end position="369"/>
    </location>
</feature>
<dbReference type="SUPFAM" id="SSF103473">
    <property type="entry name" value="MFS general substrate transporter"/>
    <property type="match status" value="1"/>
</dbReference>
<feature type="transmembrane region" description="Helical" evidence="5">
    <location>
        <begin position="288"/>
        <end position="307"/>
    </location>
</feature>
<feature type="transmembrane region" description="Helical" evidence="5">
    <location>
        <begin position="375"/>
        <end position="394"/>
    </location>
</feature>
<feature type="transmembrane region" description="Helical" evidence="5">
    <location>
        <begin position="103"/>
        <end position="124"/>
    </location>
</feature>
<dbReference type="InterPro" id="IPR011701">
    <property type="entry name" value="MFS"/>
</dbReference>
<dbReference type="AlphaFoldDB" id="A0A9X3RYK3"/>
<dbReference type="RefSeq" id="WP_270038520.1">
    <property type="nucleotide sequence ID" value="NZ_JAPDOD010000003.1"/>
</dbReference>
<evidence type="ECO:0000256" key="1">
    <source>
        <dbReference type="ARBA" id="ARBA00004651"/>
    </source>
</evidence>
<dbReference type="InterPro" id="IPR036259">
    <property type="entry name" value="MFS_trans_sf"/>
</dbReference>
<dbReference type="Pfam" id="PF07690">
    <property type="entry name" value="MFS_1"/>
    <property type="match status" value="2"/>
</dbReference>
<proteinExistence type="predicted"/>
<feature type="transmembrane region" description="Helical" evidence="5">
    <location>
        <begin position="313"/>
        <end position="336"/>
    </location>
</feature>
<dbReference type="PANTHER" id="PTHR23534">
    <property type="entry name" value="MFS PERMEASE"/>
    <property type="match status" value="1"/>
</dbReference>
<organism evidence="7 8">
    <name type="scientific">Solirubrobacter ginsenosidimutans</name>
    <dbReference type="NCBI Taxonomy" id="490573"/>
    <lineage>
        <taxon>Bacteria</taxon>
        <taxon>Bacillati</taxon>
        <taxon>Actinomycetota</taxon>
        <taxon>Thermoleophilia</taxon>
        <taxon>Solirubrobacterales</taxon>
        <taxon>Solirubrobacteraceae</taxon>
        <taxon>Solirubrobacter</taxon>
    </lineage>
</organism>
<evidence type="ECO:0000256" key="4">
    <source>
        <dbReference type="ARBA" id="ARBA00023136"/>
    </source>
</evidence>
<feature type="transmembrane region" description="Helical" evidence="5">
    <location>
        <begin position="259"/>
        <end position="281"/>
    </location>
</feature>
<sequence length="404" mass="41339">MTPEIPVRRNTVLLAAMMAVYSSVLQLVAAVSSLTFVLVTGVEGLLGLGPAIFLISSGLAAVPAGRLMDRVGRRPVIAGGYVLAAIGCSLTALATNIDSTPTVIFGFALTGAANGIALLIRTAAGDMYPPARRARGISYVLFGSVFGAILGPAVFGPLFSGREVDAATLTVPWLVAAGISLVPLALLFFVRPDPKEIAELLAVDDGPVPPAAPLKEILRRPGVKPAMVAALASFGVMVSVMNLTGYVVVEHHHHAQSSVFPIIGAHVLGMYALVLFVGALIDKIGRGPALGGGLCVMALSTIGLTFFDSVFASAVLLFGLGVGWNLSFVAATAQLADLTRASERGRLMGFNDLLSATLGASLALLGGYALDALGVAALAIGATAIVAAPVLWLVPRRTPEPAST</sequence>
<dbReference type="GO" id="GO:0022857">
    <property type="term" value="F:transmembrane transporter activity"/>
    <property type="evidence" value="ECO:0007669"/>
    <property type="project" value="InterPro"/>
</dbReference>
<reference evidence="7" key="1">
    <citation type="submission" date="2022-10" db="EMBL/GenBank/DDBJ databases">
        <title>The WGS of Solirubrobacter ginsenosidimutans DSM 21036.</title>
        <authorList>
            <person name="Jiang Z."/>
        </authorList>
    </citation>
    <scope>NUCLEOTIDE SEQUENCE</scope>
    <source>
        <strain evidence="7">DSM 21036</strain>
    </source>
</reference>
<keyword evidence="8" id="KW-1185">Reference proteome</keyword>
<feature type="transmembrane region" description="Helical" evidence="5">
    <location>
        <begin position="226"/>
        <end position="247"/>
    </location>
</feature>
<evidence type="ECO:0000256" key="5">
    <source>
        <dbReference type="SAM" id="Phobius"/>
    </source>
</evidence>
<dbReference type="GO" id="GO:0005886">
    <property type="term" value="C:plasma membrane"/>
    <property type="evidence" value="ECO:0007669"/>
    <property type="project" value="UniProtKB-SubCell"/>
</dbReference>
<dbReference type="PANTHER" id="PTHR23534:SF1">
    <property type="entry name" value="MAJOR FACILITATOR SUPERFAMILY PROTEIN"/>
    <property type="match status" value="1"/>
</dbReference>
<name>A0A9X3RYK3_9ACTN</name>
<keyword evidence="2 5" id="KW-0812">Transmembrane</keyword>